<feature type="transmembrane region" description="Helical" evidence="1">
    <location>
        <begin position="12"/>
        <end position="35"/>
    </location>
</feature>
<dbReference type="GeneID" id="25730186"/>
<sequence length="80" mass="9104">MVLTFRIAPGLWYGAVLPVRTYLITNSMMIFIYALQIMWFRKILKIAAGQKNVDSRVTVYHSTPSATPLILSPRPSYKEG</sequence>
<organism evidence="2 3">
    <name type="scientific">Monoraphidium neglectum</name>
    <dbReference type="NCBI Taxonomy" id="145388"/>
    <lineage>
        <taxon>Eukaryota</taxon>
        <taxon>Viridiplantae</taxon>
        <taxon>Chlorophyta</taxon>
        <taxon>core chlorophytes</taxon>
        <taxon>Chlorophyceae</taxon>
        <taxon>CS clade</taxon>
        <taxon>Sphaeropleales</taxon>
        <taxon>Selenastraceae</taxon>
        <taxon>Monoraphidium</taxon>
    </lineage>
</organism>
<keyword evidence="1" id="KW-0472">Membrane</keyword>
<accession>A0A0D2LU41</accession>
<gene>
    <name evidence="2" type="ORF">MNEG_12789</name>
</gene>
<dbReference type="KEGG" id="mng:MNEG_12789"/>
<dbReference type="AlphaFoldDB" id="A0A0D2LU41"/>
<dbReference type="RefSeq" id="XP_013894194.1">
    <property type="nucleotide sequence ID" value="XM_014038740.1"/>
</dbReference>
<evidence type="ECO:0000313" key="2">
    <source>
        <dbReference type="EMBL" id="KIY95174.1"/>
    </source>
</evidence>
<keyword evidence="1" id="KW-0812">Transmembrane</keyword>
<name>A0A0D2LU41_9CHLO</name>
<dbReference type="EMBL" id="KK103654">
    <property type="protein sequence ID" value="KIY95174.1"/>
    <property type="molecule type" value="Genomic_DNA"/>
</dbReference>
<dbReference type="Proteomes" id="UP000054498">
    <property type="component" value="Unassembled WGS sequence"/>
</dbReference>
<protein>
    <submittedName>
        <fullName evidence="2">Uncharacterized protein</fullName>
    </submittedName>
</protein>
<reference evidence="2 3" key="1">
    <citation type="journal article" date="2013" name="BMC Genomics">
        <title>Reconstruction of the lipid metabolism for the microalga Monoraphidium neglectum from its genome sequence reveals characteristics suitable for biofuel production.</title>
        <authorList>
            <person name="Bogen C."/>
            <person name="Al-Dilaimi A."/>
            <person name="Albersmeier A."/>
            <person name="Wichmann J."/>
            <person name="Grundmann M."/>
            <person name="Rupp O."/>
            <person name="Lauersen K.J."/>
            <person name="Blifernez-Klassen O."/>
            <person name="Kalinowski J."/>
            <person name="Goesmann A."/>
            <person name="Mussgnug J.H."/>
            <person name="Kruse O."/>
        </authorList>
    </citation>
    <scope>NUCLEOTIDE SEQUENCE [LARGE SCALE GENOMIC DNA]</scope>
    <source>
        <strain evidence="2 3">SAG 48.87</strain>
    </source>
</reference>
<evidence type="ECO:0000313" key="3">
    <source>
        <dbReference type="Proteomes" id="UP000054498"/>
    </source>
</evidence>
<keyword evidence="1" id="KW-1133">Transmembrane helix</keyword>
<evidence type="ECO:0000256" key="1">
    <source>
        <dbReference type="SAM" id="Phobius"/>
    </source>
</evidence>
<proteinExistence type="predicted"/>
<keyword evidence="3" id="KW-1185">Reference proteome</keyword>